<dbReference type="AlphaFoldDB" id="A0A6S8HTZ0"/>
<gene>
    <name evidence="4" type="ORF">DTER00134_LOCUS3562</name>
    <name evidence="5" type="ORF">DTER00134_LOCUS3563</name>
</gene>
<sequence>MQDNDALITSHCHQPLNLAEALRALQSNEEAVRDAEQRLKQALAQQVHLCQVQRTLEHRQLLELVEQGVRKKWHLGYPVLAMLIHRCLLHWQALQHPDHAGQAMLEALARAISRHTDDSHLSSPTTQPHDLHSLSHFAYWLCVTSVTLSLLHALVPGSNHTHSAAGKGAVGFIVGLEDEPVKDSAAKQAMGQFKNKMASLGNMLKRSHLGGGPTPEPSSAEEGGSSQNGGARHGNSVDEKADSTRTSSMSSSQAGGVSSRRESSSAVGGDGGEAKRAKAPLVFLSQLDQLLLSCYSCIFDTFKKNLTQVLPDCIQAPPPTSPPGSSSPTSTPRHSEQQQAQAWQQLSQGQGQGLQSNQLHPPLSEPPPHARLEHQPQELEQQQLQQPQQEKDLESTGTGDGNHEDGRRPGQAQGQLPQQPCSPKVGSKQQQQQQQQQLEEQQEQEQSLHHHQQQQQQQQPESDSACSHKSQAPGAWVALVDVLQEGMQELRAQHVPRILIKCIFKQILAFINAQLFNQLLLRPECCSASNAKYLLAGLKWLDAWILAGAPGSVAPDASMLKPLYPELRHTRQAVGFLVCPNKGALSLEDIASNLCPALNSQQIYRLCTTFHEDTGCSMDMVSGEVLEGLKSATTGGGVHNNGGLIVTFLIDDDHALIVAPHGSTVGEVLQVINRKELYGELPLPEELDTDTCPRSVFAWLEAPVQMPASMEKLSKKAP</sequence>
<feature type="region of interest" description="Disordered" evidence="2">
    <location>
        <begin position="314"/>
        <end position="470"/>
    </location>
</feature>
<proteinExistence type="predicted"/>
<evidence type="ECO:0000313" key="5">
    <source>
        <dbReference type="EMBL" id="CAE0488499.1"/>
    </source>
</evidence>
<feature type="compositionally biased region" description="Low complexity" evidence="2">
    <location>
        <begin position="409"/>
        <end position="419"/>
    </location>
</feature>
<accession>A0A6S8HTZ0</accession>
<evidence type="ECO:0000256" key="2">
    <source>
        <dbReference type="SAM" id="MobiDB-lite"/>
    </source>
</evidence>
<dbReference type="PANTHER" id="PTHR16027">
    <property type="entry name" value="DILUTE DOMAIN-CONTAINING PROTEIN YPR089W"/>
    <property type="match status" value="1"/>
</dbReference>
<feature type="domain" description="Dilute" evidence="3">
    <location>
        <begin position="279"/>
        <end position="635"/>
    </location>
</feature>
<evidence type="ECO:0000313" key="4">
    <source>
        <dbReference type="EMBL" id="CAE0488498.1"/>
    </source>
</evidence>
<feature type="compositionally biased region" description="Basic and acidic residues" evidence="2">
    <location>
        <begin position="368"/>
        <end position="377"/>
    </location>
</feature>
<keyword evidence="1" id="KW-0175">Coiled coil</keyword>
<organism evidence="5">
    <name type="scientific">Dunaliella tertiolecta</name>
    <name type="common">Green alga</name>
    <dbReference type="NCBI Taxonomy" id="3047"/>
    <lineage>
        <taxon>Eukaryota</taxon>
        <taxon>Viridiplantae</taxon>
        <taxon>Chlorophyta</taxon>
        <taxon>core chlorophytes</taxon>
        <taxon>Chlorophyceae</taxon>
        <taxon>CS clade</taxon>
        <taxon>Chlamydomonadales</taxon>
        <taxon>Dunaliellaceae</taxon>
        <taxon>Dunaliella</taxon>
    </lineage>
</organism>
<feature type="compositionally biased region" description="Polar residues" evidence="2">
    <location>
        <begin position="460"/>
        <end position="470"/>
    </location>
</feature>
<dbReference type="SMART" id="SM01132">
    <property type="entry name" value="DIL"/>
    <property type="match status" value="1"/>
</dbReference>
<evidence type="ECO:0000259" key="3">
    <source>
        <dbReference type="PROSITE" id="PS51126"/>
    </source>
</evidence>
<feature type="compositionally biased region" description="Low complexity" evidence="2">
    <location>
        <begin position="323"/>
        <end position="359"/>
    </location>
</feature>
<dbReference type="PANTHER" id="PTHR16027:SF6">
    <property type="entry name" value="DILUTE DOMAIN-CONTAINING PROTEIN"/>
    <property type="match status" value="1"/>
</dbReference>
<dbReference type="EMBL" id="HBIP01006839">
    <property type="protein sequence ID" value="CAE0488499.1"/>
    <property type="molecule type" value="Transcribed_RNA"/>
</dbReference>
<feature type="coiled-coil region" evidence="1">
    <location>
        <begin position="18"/>
        <end position="45"/>
    </location>
</feature>
<feature type="region of interest" description="Disordered" evidence="2">
    <location>
        <begin position="204"/>
        <end position="274"/>
    </location>
</feature>
<dbReference type="EMBL" id="HBIP01006838">
    <property type="protein sequence ID" value="CAE0488498.1"/>
    <property type="molecule type" value="Transcribed_RNA"/>
</dbReference>
<dbReference type="PROSITE" id="PS51126">
    <property type="entry name" value="DILUTE"/>
    <property type="match status" value="1"/>
</dbReference>
<dbReference type="InterPro" id="IPR002710">
    <property type="entry name" value="Dilute_dom"/>
</dbReference>
<feature type="compositionally biased region" description="Low complexity" evidence="2">
    <location>
        <begin position="244"/>
        <end position="258"/>
    </location>
</feature>
<name>A0A6S8HTZ0_DUNTE</name>
<feature type="compositionally biased region" description="Low complexity" evidence="2">
    <location>
        <begin position="378"/>
        <end position="388"/>
    </location>
</feature>
<evidence type="ECO:0000256" key="1">
    <source>
        <dbReference type="SAM" id="Coils"/>
    </source>
</evidence>
<feature type="compositionally biased region" description="Low complexity" evidence="2">
    <location>
        <begin position="429"/>
        <end position="439"/>
    </location>
</feature>
<protein>
    <recommendedName>
        <fullName evidence="3">Dilute domain-containing protein</fullName>
    </recommendedName>
</protein>
<dbReference type="InterPro" id="IPR052072">
    <property type="entry name" value="Vascular_dev_regulator"/>
</dbReference>
<dbReference type="Pfam" id="PF01843">
    <property type="entry name" value="DIL"/>
    <property type="match status" value="1"/>
</dbReference>
<reference evidence="5" key="1">
    <citation type="submission" date="2021-01" db="EMBL/GenBank/DDBJ databases">
        <authorList>
            <person name="Corre E."/>
            <person name="Pelletier E."/>
            <person name="Niang G."/>
            <person name="Scheremetjew M."/>
            <person name="Finn R."/>
            <person name="Kale V."/>
            <person name="Holt S."/>
            <person name="Cochrane G."/>
            <person name="Meng A."/>
            <person name="Brown T."/>
            <person name="Cohen L."/>
        </authorList>
    </citation>
    <scope>NUCLEOTIDE SEQUENCE</scope>
    <source>
        <strain evidence="5">CCMP1320</strain>
    </source>
</reference>